<dbReference type="RefSeq" id="WP_184201982.1">
    <property type="nucleotide sequence ID" value="NZ_BMOX01000014.1"/>
</dbReference>
<organism evidence="1 2">
    <name type="scientific">Polymorphobacter multimanifer</name>
    <dbReference type="NCBI Taxonomy" id="1070431"/>
    <lineage>
        <taxon>Bacteria</taxon>
        <taxon>Pseudomonadati</taxon>
        <taxon>Pseudomonadota</taxon>
        <taxon>Alphaproteobacteria</taxon>
        <taxon>Sphingomonadales</taxon>
        <taxon>Sphingosinicellaceae</taxon>
        <taxon>Polymorphobacter</taxon>
    </lineage>
</organism>
<dbReference type="AlphaFoldDB" id="A0A841LB26"/>
<accession>A0A841LB26</accession>
<proteinExistence type="predicted"/>
<protein>
    <recommendedName>
        <fullName evidence="3">Baseplate protein</fullName>
    </recommendedName>
</protein>
<reference evidence="1 2" key="1">
    <citation type="submission" date="2020-08" db="EMBL/GenBank/DDBJ databases">
        <title>Genomic Encyclopedia of Type Strains, Phase IV (KMG-IV): sequencing the most valuable type-strain genomes for metagenomic binning, comparative biology and taxonomic classification.</title>
        <authorList>
            <person name="Goeker M."/>
        </authorList>
    </citation>
    <scope>NUCLEOTIDE SEQUENCE [LARGE SCALE GENOMIC DNA]</scope>
    <source>
        <strain evidence="1 2">DSM 102189</strain>
    </source>
</reference>
<evidence type="ECO:0008006" key="3">
    <source>
        <dbReference type="Google" id="ProtNLM"/>
    </source>
</evidence>
<comment type="caution">
    <text evidence="1">The sequence shown here is derived from an EMBL/GenBank/DDBJ whole genome shotgun (WGS) entry which is preliminary data.</text>
</comment>
<evidence type="ECO:0000313" key="1">
    <source>
        <dbReference type="EMBL" id="MBB6228861.1"/>
    </source>
</evidence>
<dbReference type="Proteomes" id="UP000538147">
    <property type="component" value="Unassembled WGS sequence"/>
</dbReference>
<gene>
    <name evidence="1" type="ORF">FHS79_003054</name>
</gene>
<sequence>MSVENGLLALAGFDPATLSRDFRTRLHPLVEAADERGPLLEECCGAYNHRLLRFCTMLTVERSKVSSQCSACRESMDVEIFVTKLLETRAGDRNAEVSVGASIFRLPRMADLGAIESGPDAEPIILQLARICRIRGLEPIGEDLVDALSSAFDTADPAAAIKLDHACTQCGHRALVSVQVELLVANAATQASTRLLQDIDAIASAYGWSEPQIMTLPPERRGRYVEIITARIGAR</sequence>
<keyword evidence="2" id="KW-1185">Reference proteome</keyword>
<name>A0A841LB26_9SPHN</name>
<dbReference type="EMBL" id="JACIIV010000026">
    <property type="protein sequence ID" value="MBB6228861.1"/>
    <property type="molecule type" value="Genomic_DNA"/>
</dbReference>
<evidence type="ECO:0000313" key="2">
    <source>
        <dbReference type="Proteomes" id="UP000538147"/>
    </source>
</evidence>